<name>A0A8J7J5V8_9RHOB</name>
<accession>A0A8J7J5V8</accession>
<comment type="caution">
    <text evidence="1">The sequence shown here is derived from an EMBL/GenBank/DDBJ whole genome shotgun (WGS) entry which is preliminary data.</text>
</comment>
<dbReference type="EMBL" id="JADCKQ010000007">
    <property type="protein sequence ID" value="MBI1494055.1"/>
    <property type="molecule type" value="Genomic_DNA"/>
</dbReference>
<sequence length="301" mass="32840">MRNYPELHIPDVKLIQSDTALLYSHPDDAGPDVFQAQLKGSVGRQYALQPCGDGRFLVLHQGEACLTVSAAVLPLSAGQFSGITNQEFGALSALEIRTLILRHEGHILITRNRPDVPAEVLRDFTLWLTQRHPPEAVFWGDTGTMFTPAEFVSLAGKAGAPLSPELLIKPRAFRSGARLDGIELKGFHAVGAEAIFDLPVTIAQGMLDFADAFAALKDLALDFRDQGPFYDQLSPETDQTAVLFDSNELRITAQRIQTGGANPHHRLLIRAEDPVVLDTFAETPAPVFATREDALRAALRA</sequence>
<dbReference type="AlphaFoldDB" id="A0A8J7J5V8"/>
<evidence type="ECO:0000313" key="1">
    <source>
        <dbReference type="EMBL" id="MBI1494055.1"/>
    </source>
</evidence>
<proteinExistence type="predicted"/>
<protein>
    <submittedName>
        <fullName evidence="1">Uncharacterized protein</fullName>
    </submittedName>
</protein>
<organism evidence="1 2">
    <name type="scientific">Halocynthiibacter styelae</name>
    <dbReference type="NCBI Taxonomy" id="2761955"/>
    <lineage>
        <taxon>Bacteria</taxon>
        <taxon>Pseudomonadati</taxon>
        <taxon>Pseudomonadota</taxon>
        <taxon>Alphaproteobacteria</taxon>
        <taxon>Rhodobacterales</taxon>
        <taxon>Paracoccaceae</taxon>
        <taxon>Halocynthiibacter</taxon>
    </lineage>
</organism>
<dbReference type="Proteomes" id="UP000640583">
    <property type="component" value="Unassembled WGS sequence"/>
</dbReference>
<dbReference type="RefSeq" id="WP_228848857.1">
    <property type="nucleotide sequence ID" value="NZ_JADCKQ010000007.1"/>
</dbReference>
<reference evidence="1" key="1">
    <citation type="submission" date="2020-10" db="EMBL/GenBank/DDBJ databases">
        <title>Paenihalocynthiibacter styelae gen. nov., sp. nov., isolated from stalked sea squirt Styela clava.</title>
        <authorList>
            <person name="Kim Y.-O."/>
            <person name="Yoon J.-H."/>
        </authorList>
    </citation>
    <scope>NUCLEOTIDE SEQUENCE</scope>
    <source>
        <strain evidence="1">MYP1-1</strain>
    </source>
</reference>
<evidence type="ECO:0000313" key="2">
    <source>
        <dbReference type="Proteomes" id="UP000640583"/>
    </source>
</evidence>
<gene>
    <name evidence="1" type="ORF">H1D41_10440</name>
</gene>
<keyword evidence="2" id="KW-1185">Reference proteome</keyword>